<comment type="caution">
    <text evidence="1">The sequence shown here is derived from an EMBL/GenBank/DDBJ whole genome shotgun (WGS) entry which is preliminary data.</text>
</comment>
<protein>
    <submittedName>
        <fullName evidence="1">Uncharacterized protein</fullName>
    </submittedName>
</protein>
<evidence type="ECO:0000313" key="2">
    <source>
        <dbReference type="Proteomes" id="UP000641646"/>
    </source>
</evidence>
<name>A0A926VKG4_9CYAN</name>
<keyword evidence="2" id="KW-1185">Reference proteome</keyword>
<evidence type="ECO:0000313" key="1">
    <source>
        <dbReference type="EMBL" id="MBD2185552.1"/>
    </source>
</evidence>
<accession>A0A926VKG4</accession>
<reference evidence="1" key="2">
    <citation type="submission" date="2020-08" db="EMBL/GenBank/DDBJ databases">
        <authorList>
            <person name="Chen M."/>
            <person name="Teng W."/>
            <person name="Zhao L."/>
            <person name="Hu C."/>
            <person name="Zhou Y."/>
            <person name="Han B."/>
            <person name="Song L."/>
            <person name="Shu W."/>
        </authorList>
    </citation>
    <scope>NUCLEOTIDE SEQUENCE</scope>
    <source>
        <strain evidence="1">FACHB-1375</strain>
    </source>
</reference>
<dbReference type="EMBL" id="JACJPW010000128">
    <property type="protein sequence ID" value="MBD2185552.1"/>
    <property type="molecule type" value="Genomic_DNA"/>
</dbReference>
<reference evidence="1" key="1">
    <citation type="journal article" date="2015" name="ISME J.">
        <title>Draft Genome Sequence of Streptomyces incarnatus NRRL8089, which Produces the Nucleoside Antibiotic Sinefungin.</title>
        <authorList>
            <person name="Oshima K."/>
            <person name="Hattori M."/>
            <person name="Shimizu H."/>
            <person name="Fukuda K."/>
            <person name="Nemoto M."/>
            <person name="Inagaki K."/>
            <person name="Tamura T."/>
        </authorList>
    </citation>
    <scope>NUCLEOTIDE SEQUENCE</scope>
    <source>
        <strain evidence="1">FACHB-1375</strain>
    </source>
</reference>
<dbReference type="AlphaFoldDB" id="A0A926VKG4"/>
<proteinExistence type="predicted"/>
<organism evidence="1 2">
    <name type="scientific">Aerosakkonema funiforme FACHB-1375</name>
    <dbReference type="NCBI Taxonomy" id="2949571"/>
    <lineage>
        <taxon>Bacteria</taxon>
        <taxon>Bacillati</taxon>
        <taxon>Cyanobacteriota</taxon>
        <taxon>Cyanophyceae</taxon>
        <taxon>Oscillatoriophycideae</taxon>
        <taxon>Aerosakkonematales</taxon>
        <taxon>Aerosakkonemataceae</taxon>
        <taxon>Aerosakkonema</taxon>
    </lineage>
</organism>
<dbReference type="RefSeq" id="WP_190473974.1">
    <property type="nucleotide sequence ID" value="NZ_JACJPW010000128.1"/>
</dbReference>
<gene>
    <name evidence="1" type="ORF">H6G03_31545</name>
</gene>
<dbReference type="Proteomes" id="UP000641646">
    <property type="component" value="Unassembled WGS sequence"/>
</dbReference>
<sequence>MNNAQLRVRIDSLQASHTQDGTLNVSGQCSFKYYDRSGYKVRPLRFQAYGEAAVALNNGGVGAVHVVSGRLNIFKPNDNNPNHQMLLTVERTVVVGGQPTSGYTQVIPVVPAAPVGAAAGVGANISVPIPVASNGKATAEYSEIPF</sequence>